<protein>
    <recommendedName>
        <fullName evidence="3">CHAT domain-containing protein</fullName>
    </recommendedName>
</protein>
<keyword evidence="2" id="KW-0175">Coiled coil</keyword>
<keyword evidence="1" id="KW-0802">TPR repeat</keyword>
<proteinExistence type="predicted"/>
<dbReference type="Gene3D" id="1.25.40.10">
    <property type="entry name" value="Tetratricopeptide repeat domain"/>
    <property type="match status" value="3"/>
</dbReference>
<evidence type="ECO:0000256" key="1">
    <source>
        <dbReference type="PROSITE-ProRule" id="PRU00339"/>
    </source>
</evidence>
<sequence length="1129" mass="127228">MDASSMDADCYVFMVHSTCKKGILLMKSIKSFGITVIFSILFACYVNGADLNTHLNAANQHLKKGDSSAAIAEFETVVDILKKSKNPAGAQQVQMNIGILYFQEGQFSKAVQELESALSLNKKPSKALDIKLNKTLASAHYKMGHYAIRASILESLLEKYKEIDLKTKADILAELADSYRRNEIYSKAIDCYAKALKCYKELKNTTSEAIVLTAMGLSQAKLGEFDAAIGSLEKALPIAEKTGKAQNISEIYSNLGIVYWDSGEYSKALDYFTKAKDLEKKEELKANLSADYNNEGLVYKSAGNYPKALDSIETSIEIAREIKDEKSEAIALSNHALVNRILGKNDDAMDDYQSALEIYSRVQFKEGTASCYLGLGKLYEVDSLDYPKAYEYYEKALNIYRELGNIAYQAETLNQIGRVLKKGIDRKRTTRDLIFEDDGPVFIDMEPDEAKTASLKAYGEALELAEKVGKKEAIWSAQQGIGYALKTQGKENEAFKYYNDAIETVISIRGSDSDSELMGDYLKDKEDLFTEAIEVASILYAKTNEKKYLSSQMEYQEIYKNEVMKNAIMTAKPLFQEPEKAEIFTSLTKALAEKKKVDEASSQLMSGILKKKEPNTESEKAEYVKKKKAVEEEFKRLSAKSQKLEVAFTKLLDKWKKQYPNDAGMFESAAKVDLQTIQKSLNDDQALIQYFPLSDMLSIICVTNKEIKAANVNITYEDLAKLIRDDYTYKQIELFGHGECDDEEQCYTECIQVMQRLHQALINPVEKEIAGKENLIIVPSKYLSYVPFSALVKGVTENGEPEFLVYNKNISYLRLSFFDNYKSNKGKTSVLQNPKTICVANPDHKFLKTALAELPGTEKEVEGVKKAIESKKLIAPDILSRKTATEDNWKEMISKGDYSVYYFATHGVPFAEILQDSRKIEKYVDKLSKKMGDEKDEIKIDKYKKKIDKYSPFVRFCKETFNTKSPLYGFLYMTYTGKEKNDGVLTLKEIMELPDSSFKNAKLAVLSACNTAVTYSPKIDQKTRQELQEGDINKELVKSGWTPGVDQVCLTDTFMKRNFQSVLGTLWFADDAAMGFIGSRFFDGLDQFSPSESLRQAQIAYLKAPPFGSDYTKAPKHPYFWAVGAVFGQ</sequence>
<keyword evidence="5" id="KW-1185">Reference proteome</keyword>
<dbReference type="PANTHER" id="PTHR10098:SF108">
    <property type="entry name" value="TETRATRICOPEPTIDE REPEAT PROTEIN 28"/>
    <property type="match status" value="1"/>
</dbReference>
<evidence type="ECO:0000313" key="5">
    <source>
        <dbReference type="Proteomes" id="UP000191931"/>
    </source>
</evidence>
<dbReference type="Proteomes" id="UP000191931">
    <property type="component" value="Unassembled WGS sequence"/>
</dbReference>
<gene>
    <name evidence="4" type="ORF">MTBBW1_1790006</name>
</gene>
<dbReference type="Pfam" id="PF13181">
    <property type="entry name" value="TPR_8"/>
    <property type="match status" value="1"/>
</dbReference>
<dbReference type="PROSITE" id="PS50293">
    <property type="entry name" value="TPR_REGION"/>
    <property type="match status" value="1"/>
</dbReference>
<dbReference type="PROSITE" id="PS50005">
    <property type="entry name" value="TPR"/>
    <property type="match status" value="3"/>
</dbReference>
<organism evidence="4 5">
    <name type="scientific">Desulfamplus magnetovallimortis</name>
    <dbReference type="NCBI Taxonomy" id="1246637"/>
    <lineage>
        <taxon>Bacteria</taxon>
        <taxon>Pseudomonadati</taxon>
        <taxon>Thermodesulfobacteriota</taxon>
        <taxon>Desulfobacteria</taxon>
        <taxon>Desulfobacterales</taxon>
        <taxon>Desulfobacteraceae</taxon>
        <taxon>Desulfamplus</taxon>
    </lineage>
</organism>
<dbReference type="PANTHER" id="PTHR10098">
    <property type="entry name" value="RAPSYN-RELATED"/>
    <property type="match status" value="1"/>
</dbReference>
<reference evidence="4 5" key="1">
    <citation type="submission" date="2017-03" db="EMBL/GenBank/DDBJ databases">
        <authorList>
            <person name="Afonso C.L."/>
            <person name="Miller P.J."/>
            <person name="Scott M.A."/>
            <person name="Spackman E."/>
            <person name="Goraichik I."/>
            <person name="Dimitrov K.M."/>
            <person name="Suarez D.L."/>
            <person name="Swayne D.E."/>
        </authorList>
    </citation>
    <scope>NUCLEOTIDE SEQUENCE [LARGE SCALE GENOMIC DNA]</scope>
    <source>
        <strain evidence="4">PRJEB14757</strain>
    </source>
</reference>
<feature type="repeat" description="TPR" evidence="1">
    <location>
        <begin position="249"/>
        <end position="282"/>
    </location>
</feature>
<dbReference type="Pfam" id="PF12770">
    <property type="entry name" value="CHAT"/>
    <property type="match status" value="1"/>
</dbReference>
<evidence type="ECO:0000256" key="2">
    <source>
        <dbReference type="SAM" id="Coils"/>
    </source>
</evidence>
<dbReference type="SMART" id="SM00028">
    <property type="entry name" value="TPR"/>
    <property type="match status" value="9"/>
</dbReference>
<dbReference type="InterPro" id="IPR024983">
    <property type="entry name" value="CHAT_dom"/>
</dbReference>
<dbReference type="AlphaFoldDB" id="A0A1W1HA71"/>
<feature type="domain" description="CHAT" evidence="3">
    <location>
        <begin position="754"/>
        <end position="1124"/>
    </location>
</feature>
<evidence type="ECO:0000259" key="3">
    <source>
        <dbReference type="Pfam" id="PF12770"/>
    </source>
</evidence>
<evidence type="ECO:0000313" key="4">
    <source>
        <dbReference type="EMBL" id="SLM29381.1"/>
    </source>
</evidence>
<feature type="repeat" description="TPR" evidence="1">
    <location>
        <begin position="209"/>
        <end position="242"/>
    </location>
</feature>
<dbReference type="OrthoDB" id="5480872at2"/>
<name>A0A1W1HA71_9BACT</name>
<dbReference type="EMBL" id="FWEV01000089">
    <property type="protein sequence ID" value="SLM29381.1"/>
    <property type="molecule type" value="Genomic_DNA"/>
</dbReference>
<feature type="coiled-coil region" evidence="2">
    <location>
        <begin position="620"/>
        <end position="647"/>
    </location>
</feature>
<dbReference type="STRING" id="1246637.MTBBW1_1790006"/>
<dbReference type="InterPro" id="IPR011990">
    <property type="entry name" value="TPR-like_helical_dom_sf"/>
</dbReference>
<dbReference type="InterPro" id="IPR019734">
    <property type="entry name" value="TPR_rpt"/>
</dbReference>
<accession>A0A1W1HA71</accession>
<feature type="repeat" description="TPR" evidence="1">
    <location>
        <begin position="91"/>
        <end position="124"/>
    </location>
</feature>
<dbReference type="SUPFAM" id="SSF48452">
    <property type="entry name" value="TPR-like"/>
    <property type="match status" value="3"/>
</dbReference>
<dbReference type="Pfam" id="PF13424">
    <property type="entry name" value="TPR_12"/>
    <property type="match status" value="3"/>
</dbReference>